<dbReference type="PANTHER" id="PTHR43394:SF1">
    <property type="entry name" value="ATP-BINDING CASSETTE SUB-FAMILY B MEMBER 10, MITOCHONDRIAL"/>
    <property type="match status" value="1"/>
</dbReference>
<evidence type="ECO:0000256" key="8">
    <source>
        <dbReference type="ARBA" id="ARBA00022989"/>
    </source>
</evidence>
<dbReference type="PROSITE" id="PS50893">
    <property type="entry name" value="ABC_TRANSPORTER_2"/>
    <property type="match status" value="1"/>
</dbReference>
<evidence type="ECO:0000259" key="13">
    <source>
        <dbReference type="PROSITE" id="PS50893"/>
    </source>
</evidence>
<feature type="domain" description="ABC transporter" evidence="13">
    <location>
        <begin position="396"/>
        <end position="631"/>
    </location>
</feature>
<dbReference type="InterPro" id="IPR003439">
    <property type="entry name" value="ABC_transporter-like_ATP-bd"/>
</dbReference>
<evidence type="ECO:0000256" key="12">
    <source>
        <dbReference type="SAM" id="Phobius"/>
    </source>
</evidence>
<feature type="region of interest" description="Disordered" evidence="11">
    <location>
        <begin position="1"/>
        <end position="53"/>
    </location>
</feature>
<dbReference type="PANTHER" id="PTHR43394">
    <property type="entry name" value="ATP-DEPENDENT PERMEASE MDL1, MITOCHONDRIAL"/>
    <property type="match status" value="1"/>
</dbReference>
<evidence type="ECO:0000256" key="7">
    <source>
        <dbReference type="ARBA" id="ARBA00022967"/>
    </source>
</evidence>
<keyword evidence="7" id="KW-1278">Translocase</keyword>
<dbReference type="SUPFAM" id="SSF90123">
    <property type="entry name" value="ABC transporter transmembrane region"/>
    <property type="match status" value="1"/>
</dbReference>
<dbReference type="InterPro" id="IPR027417">
    <property type="entry name" value="P-loop_NTPase"/>
</dbReference>
<dbReference type="InterPro" id="IPR011917">
    <property type="entry name" value="ABC_transpr_lipidA"/>
</dbReference>
<evidence type="ECO:0000256" key="2">
    <source>
        <dbReference type="ARBA" id="ARBA00022448"/>
    </source>
</evidence>
<dbReference type="GO" id="GO:0015421">
    <property type="term" value="F:ABC-type oligopeptide transporter activity"/>
    <property type="evidence" value="ECO:0007669"/>
    <property type="project" value="TreeGrafter"/>
</dbReference>
<evidence type="ECO:0000256" key="4">
    <source>
        <dbReference type="ARBA" id="ARBA00022692"/>
    </source>
</evidence>
<dbReference type="Gene3D" id="3.40.50.300">
    <property type="entry name" value="P-loop containing nucleotide triphosphate hydrolases"/>
    <property type="match status" value="1"/>
</dbReference>
<dbReference type="InterPro" id="IPR017871">
    <property type="entry name" value="ABC_transporter-like_CS"/>
</dbReference>
<feature type="transmembrane region" description="Helical" evidence="12">
    <location>
        <begin position="186"/>
        <end position="206"/>
    </location>
</feature>
<keyword evidence="2" id="KW-0813">Transport</keyword>
<keyword evidence="5" id="KW-0547">Nucleotide-binding</keyword>
<protein>
    <submittedName>
        <fullName evidence="15">ABC transporter permease</fullName>
    </submittedName>
</protein>
<evidence type="ECO:0000256" key="3">
    <source>
        <dbReference type="ARBA" id="ARBA00022475"/>
    </source>
</evidence>
<dbReference type="SUPFAM" id="SSF52540">
    <property type="entry name" value="P-loop containing nucleoside triphosphate hydrolases"/>
    <property type="match status" value="1"/>
</dbReference>
<dbReference type="InterPro" id="IPR039421">
    <property type="entry name" value="Type_1_exporter"/>
</dbReference>
<evidence type="ECO:0000256" key="9">
    <source>
        <dbReference type="ARBA" id="ARBA00023055"/>
    </source>
</evidence>
<dbReference type="Gene3D" id="1.20.1560.10">
    <property type="entry name" value="ABC transporter type 1, transmembrane domain"/>
    <property type="match status" value="1"/>
</dbReference>
<evidence type="ECO:0000313" key="15">
    <source>
        <dbReference type="EMBL" id="KYO57404.1"/>
    </source>
</evidence>
<dbReference type="GO" id="GO:0005886">
    <property type="term" value="C:plasma membrane"/>
    <property type="evidence" value="ECO:0007669"/>
    <property type="project" value="UniProtKB-SubCell"/>
</dbReference>
<feature type="transmembrane region" description="Helical" evidence="12">
    <location>
        <begin position="74"/>
        <end position="95"/>
    </location>
</feature>
<dbReference type="GO" id="GO:0090374">
    <property type="term" value="P:oligopeptide export from mitochondrion"/>
    <property type="evidence" value="ECO:0007669"/>
    <property type="project" value="TreeGrafter"/>
</dbReference>
<keyword evidence="8 12" id="KW-1133">Transmembrane helix</keyword>
<evidence type="ECO:0000256" key="6">
    <source>
        <dbReference type="ARBA" id="ARBA00022840"/>
    </source>
</evidence>
<dbReference type="Proteomes" id="UP000075787">
    <property type="component" value="Unassembled WGS sequence"/>
</dbReference>
<name>A0A162LWD8_9PROT</name>
<dbReference type="EMBL" id="LPZR01000024">
    <property type="protein sequence ID" value="KYO57404.1"/>
    <property type="molecule type" value="Genomic_DNA"/>
</dbReference>
<keyword evidence="6" id="KW-0067">ATP-binding</keyword>
<reference evidence="15 16" key="1">
    <citation type="submission" date="2015-12" db="EMBL/GenBank/DDBJ databases">
        <title>Genome sequence of Tistrella mobilis MCCC 1A02139.</title>
        <authorList>
            <person name="Lu L."/>
            <person name="Lai Q."/>
            <person name="Shao Z."/>
            <person name="Qian P."/>
        </authorList>
    </citation>
    <scope>NUCLEOTIDE SEQUENCE [LARGE SCALE GENOMIC DNA]</scope>
    <source>
        <strain evidence="15 16">MCCC 1A02139</strain>
    </source>
</reference>
<dbReference type="GO" id="GO:0005524">
    <property type="term" value="F:ATP binding"/>
    <property type="evidence" value="ECO:0007669"/>
    <property type="project" value="UniProtKB-KW"/>
</dbReference>
<dbReference type="FunFam" id="3.40.50.300:FF:000287">
    <property type="entry name" value="Multidrug ABC transporter ATP-binding protein"/>
    <property type="match status" value="1"/>
</dbReference>
<comment type="caution">
    <text evidence="15">The sequence shown here is derived from an EMBL/GenBank/DDBJ whole genome shotgun (WGS) entry which is preliminary data.</text>
</comment>
<dbReference type="InterPro" id="IPR036640">
    <property type="entry name" value="ABC1_TM_sf"/>
</dbReference>
<gene>
    <name evidence="15" type="ORF">AUP44_02475</name>
</gene>
<evidence type="ECO:0000313" key="16">
    <source>
        <dbReference type="Proteomes" id="UP000075787"/>
    </source>
</evidence>
<dbReference type="PROSITE" id="PS50929">
    <property type="entry name" value="ABC_TM1F"/>
    <property type="match status" value="1"/>
</dbReference>
<feature type="compositionally biased region" description="Basic and acidic residues" evidence="11">
    <location>
        <begin position="1"/>
        <end position="26"/>
    </location>
</feature>
<evidence type="ECO:0000259" key="14">
    <source>
        <dbReference type="PROSITE" id="PS50929"/>
    </source>
</evidence>
<comment type="subcellular location">
    <subcellularLocation>
        <location evidence="1">Cell membrane</location>
        <topology evidence="1">Multi-pass membrane protein</topology>
    </subcellularLocation>
</comment>
<dbReference type="InterPro" id="IPR003593">
    <property type="entry name" value="AAA+_ATPase"/>
</dbReference>
<evidence type="ECO:0000256" key="11">
    <source>
        <dbReference type="SAM" id="MobiDB-lite"/>
    </source>
</evidence>
<evidence type="ECO:0000256" key="5">
    <source>
        <dbReference type="ARBA" id="ARBA00022741"/>
    </source>
</evidence>
<dbReference type="Pfam" id="PF00005">
    <property type="entry name" value="ABC_tran"/>
    <property type="match status" value="1"/>
</dbReference>
<dbReference type="Pfam" id="PF00664">
    <property type="entry name" value="ABC_membrane"/>
    <property type="match status" value="1"/>
</dbReference>
<accession>A0A162LWD8</accession>
<dbReference type="InterPro" id="IPR011527">
    <property type="entry name" value="ABC1_TM_dom"/>
</dbReference>
<feature type="transmembrane region" description="Helical" evidence="12">
    <location>
        <begin position="296"/>
        <end position="316"/>
    </location>
</feature>
<dbReference type="SMART" id="SM00382">
    <property type="entry name" value="AAA"/>
    <property type="match status" value="1"/>
</dbReference>
<keyword evidence="9" id="KW-0445">Lipid transport</keyword>
<organism evidence="15 16">
    <name type="scientific">Tistrella mobilis</name>
    <dbReference type="NCBI Taxonomy" id="171437"/>
    <lineage>
        <taxon>Bacteria</taxon>
        <taxon>Pseudomonadati</taxon>
        <taxon>Pseudomonadota</taxon>
        <taxon>Alphaproteobacteria</taxon>
        <taxon>Geminicoccales</taxon>
        <taxon>Geminicoccaceae</taxon>
        <taxon>Tistrella</taxon>
    </lineage>
</organism>
<keyword evidence="10 12" id="KW-0472">Membrane</keyword>
<proteinExistence type="predicted"/>
<dbReference type="CDD" id="cd18552">
    <property type="entry name" value="ABC_6TM_MsbA_like"/>
    <property type="match status" value="1"/>
</dbReference>
<evidence type="ECO:0000256" key="1">
    <source>
        <dbReference type="ARBA" id="ARBA00004651"/>
    </source>
</evidence>
<feature type="transmembrane region" description="Helical" evidence="12">
    <location>
        <begin position="110"/>
        <end position="131"/>
    </location>
</feature>
<dbReference type="PROSITE" id="PS00211">
    <property type="entry name" value="ABC_TRANSPORTER_1"/>
    <property type="match status" value="1"/>
</dbReference>
<feature type="compositionally biased region" description="Basic residues" evidence="11">
    <location>
        <begin position="34"/>
        <end position="46"/>
    </location>
</feature>
<feature type="domain" description="ABC transmembrane type-1" evidence="14">
    <location>
        <begin position="75"/>
        <end position="357"/>
    </location>
</feature>
<dbReference type="GO" id="GO:0034040">
    <property type="term" value="F:ATPase-coupled lipid transmembrane transporter activity"/>
    <property type="evidence" value="ECO:0007669"/>
    <property type="project" value="InterPro"/>
</dbReference>
<keyword evidence="3" id="KW-1003">Cell membrane</keyword>
<sequence length="660" mass="71246">MRLEARRRLAYNRSHDPRRPDADRIRRPPPLHGIHPRPMSRRKPKSPRPAGAAGTRALITRLAREHLRPYWRRIALAIGAMIVTAAATAANAWLMQPVLDDVFLKRDETMLLLVPAAVLAIAAANGFATYAERVLMERLGTRVVADLQHRMYQRLMAADLAFFHRTGSGRLIARFTYDVQLVRKSAAAAITSLAKESLTVIFLVGLMFWQDWLLAIIAFVVFPVAILPIAKLGRRMRKVSDRAQDQIGRLTGILEETFLGARHVKAYGMEGYETRRMGVTVEEIYRLTGKAERIRAASSPIMEALGGVAVGLVIFYGGSQVVAGETTPGAFFSFVTALLMAYRPAKTLANLNANLQEGLAAAHRVFELVDLPATITDRPDAKPLPQLIGGPVKGEIRFEDARFGYGADGAPALDGLDLVVPAGKRVALVGASGAGKSTVINLIPRFYDLDGGRLTIDGADVRAVTMASLRAAIALVSQEVTLFNDSVAANIAYGRPDATRDEIEAAARDAAAHDFIMALPKGYDTPVGEHGSSLSGGQRQRISIARAMLKNAPILLLDEATSALDTESERAVQDALTRLMAGRTVVVVAHRLSTVVDADLICVMDRGRVIEQGSHGELIAQGGAYARLHALQFADQSETPVGHIDVEDAAGAAAPAVRKG</sequence>
<dbReference type="GO" id="GO:0016887">
    <property type="term" value="F:ATP hydrolysis activity"/>
    <property type="evidence" value="ECO:0007669"/>
    <property type="project" value="InterPro"/>
</dbReference>
<evidence type="ECO:0000256" key="10">
    <source>
        <dbReference type="ARBA" id="ARBA00023136"/>
    </source>
</evidence>
<dbReference type="AlphaFoldDB" id="A0A162LWD8"/>
<keyword evidence="4 12" id="KW-0812">Transmembrane</keyword>
<dbReference type="NCBIfam" id="TIGR02203">
    <property type="entry name" value="MsbA_lipidA"/>
    <property type="match status" value="1"/>
</dbReference>
<dbReference type="OrthoDB" id="5288404at2"/>
<feature type="transmembrane region" description="Helical" evidence="12">
    <location>
        <begin position="212"/>
        <end position="230"/>
    </location>
</feature>